<dbReference type="GO" id="GO:0008270">
    <property type="term" value="F:zinc ion binding"/>
    <property type="evidence" value="ECO:0007669"/>
    <property type="project" value="InterPro"/>
</dbReference>
<reference evidence="4 5" key="1">
    <citation type="journal article" date="2020" name="ISME J.">
        <title>Uncovering the hidden diversity of litter-decomposition mechanisms in mushroom-forming fungi.</title>
        <authorList>
            <person name="Floudas D."/>
            <person name="Bentzer J."/>
            <person name="Ahren D."/>
            <person name="Johansson T."/>
            <person name="Persson P."/>
            <person name="Tunlid A."/>
        </authorList>
    </citation>
    <scope>NUCLEOTIDE SEQUENCE [LARGE SCALE GENOMIC DNA]</scope>
    <source>
        <strain evidence="4 5">CBS 101986</strain>
    </source>
</reference>
<dbReference type="AlphaFoldDB" id="A0A8H5BRW6"/>
<evidence type="ECO:0000256" key="1">
    <source>
        <dbReference type="ARBA" id="ARBA00023242"/>
    </source>
</evidence>
<dbReference type="GO" id="GO:0003677">
    <property type="term" value="F:DNA binding"/>
    <property type="evidence" value="ECO:0007669"/>
    <property type="project" value="InterPro"/>
</dbReference>
<keyword evidence="5" id="KW-1185">Reference proteome</keyword>
<sequence length="1005" mass="111443">MYQNSSNEGGSGTGSSFVDGGLKTGPNMGSPEASTVDVADKSDDEDDINNILADSLRRMQLEPPDYRFLGKSSGLMLIRTALDLKNSHNMPGRPPPELDRHKADKGRGRATMKHIRMEYWMPLPWEAHKPSTKTSFNSSFPEADLGAHLIDLYFRHLNISLPLLHRPTFMNLVNERGFLNPDEGHPFFEYNGQISNVDDPFTLVYLLVCAVGARYSDDLRCLLDGVPPTLPHATHSNGWKWFHQVQALAAGWNMIRPPTLFDIQFYVLSAEFLIGSSAPQAAWTLIGFGVRVAQDVGAHRKKTNTQGPSAEEEMLKRAFWTLVCMDGIVSAAFGRACAIHHEDFDLDLPIDCDDEYWDADHSNPDKRFKQPKDKPSLIASFIMLIKLNEILSLALRTIYSVNKSTSVQKVVGTPSKQSIVAELDSKLNKFADSVPEHLKWDPANPSDVFFTQSASLHGLYYHVQILVHRSFIPSPTKPSPMAVFTSAMVLLLSIWGSRLTGLSALSSGTQRDVEDVYKCMQVLRTSESRWHIMGRLWDILYELASAGDLLPKETVTSDGHDSCLSGKYATNTLDANASHQGEHTVPSAFAPPQIPDWMSRAKQQRSTSYARDPEHSSFSPSRAPIQSSSLTTSLQPGVLCSTDASIPAYANSSVYLSVPTYPNLMIGSVSAQLSNTGVDIRAPEPTYYNLETSGLSGNGDLQHMGMSLTAQSFDHDADAAPPFGMNGAMLEYHTSFFQQEQIRNHPSLEQIDTPLAHLDHASQPNPMPNIRDPDYENQTLGPHFVVSAVGAQPPTLSEMHLQQHQSRQQGSSALFPGFTQSDLELMSIWSNVPDGFRLEEWDTYLTSVGEFMYQSQAAPSGLQNPIATLATTTLPPIYPPASLQLIVEIHARPIHQSYLINMSYAGMRMTPSFKGVIQSRLHAVHVMYYAVATNTFWPARPDVGYLNPVPHAHLFKSTDIFVFDPRGFTDGIWEDGLSYQWSEERLGAKEFLPLVINKHPVALVT</sequence>
<feature type="domain" description="Xylanolytic transcriptional activator regulatory" evidence="3">
    <location>
        <begin position="282"/>
        <end position="355"/>
    </location>
</feature>
<name>A0A8H5BRW6_9AGAR</name>
<dbReference type="GO" id="GO:0006351">
    <property type="term" value="P:DNA-templated transcription"/>
    <property type="evidence" value="ECO:0007669"/>
    <property type="project" value="InterPro"/>
</dbReference>
<dbReference type="OrthoDB" id="4456959at2759"/>
<feature type="region of interest" description="Disordered" evidence="2">
    <location>
        <begin position="600"/>
        <end position="628"/>
    </location>
</feature>
<evidence type="ECO:0000256" key="2">
    <source>
        <dbReference type="SAM" id="MobiDB-lite"/>
    </source>
</evidence>
<dbReference type="GO" id="GO:0003700">
    <property type="term" value="F:DNA-binding transcription factor activity"/>
    <property type="evidence" value="ECO:0007669"/>
    <property type="project" value="InterPro"/>
</dbReference>
<evidence type="ECO:0000313" key="4">
    <source>
        <dbReference type="EMBL" id="KAF5328397.1"/>
    </source>
</evidence>
<evidence type="ECO:0000313" key="5">
    <source>
        <dbReference type="Proteomes" id="UP000567179"/>
    </source>
</evidence>
<organism evidence="4 5">
    <name type="scientific">Psilocybe cf. subviscida</name>
    <dbReference type="NCBI Taxonomy" id="2480587"/>
    <lineage>
        <taxon>Eukaryota</taxon>
        <taxon>Fungi</taxon>
        <taxon>Dikarya</taxon>
        <taxon>Basidiomycota</taxon>
        <taxon>Agaricomycotina</taxon>
        <taxon>Agaricomycetes</taxon>
        <taxon>Agaricomycetidae</taxon>
        <taxon>Agaricales</taxon>
        <taxon>Agaricineae</taxon>
        <taxon>Strophariaceae</taxon>
        <taxon>Psilocybe</taxon>
    </lineage>
</organism>
<protein>
    <recommendedName>
        <fullName evidence="3">Xylanolytic transcriptional activator regulatory domain-containing protein</fullName>
    </recommendedName>
</protein>
<feature type="compositionally biased region" description="Polar residues" evidence="2">
    <location>
        <begin position="616"/>
        <end position="628"/>
    </location>
</feature>
<proteinExistence type="predicted"/>
<accession>A0A8H5BRW6</accession>
<dbReference type="Proteomes" id="UP000567179">
    <property type="component" value="Unassembled WGS sequence"/>
</dbReference>
<dbReference type="CDD" id="cd12148">
    <property type="entry name" value="fungal_TF_MHR"/>
    <property type="match status" value="1"/>
</dbReference>
<dbReference type="Pfam" id="PF04082">
    <property type="entry name" value="Fungal_trans"/>
    <property type="match status" value="1"/>
</dbReference>
<feature type="region of interest" description="Disordered" evidence="2">
    <location>
        <begin position="86"/>
        <end position="106"/>
    </location>
</feature>
<keyword evidence="1" id="KW-0539">Nucleus</keyword>
<feature type="compositionally biased region" description="Basic and acidic residues" evidence="2">
    <location>
        <begin position="96"/>
        <end position="106"/>
    </location>
</feature>
<dbReference type="InterPro" id="IPR050987">
    <property type="entry name" value="AtrR-like"/>
</dbReference>
<comment type="caution">
    <text evidence="4">The sequence shown here is derived from an EMBL/GenBank/DDBJ whole genome shotgun (WGS) entry which is preliminary data.</text>
</comment>
<gene>
    <name evidence="4" type="ORF">D9619_013322</name>
</gene>
<feature type="region of interest" description="Disordered" evidence="2">
    <location>
        <begin position="1"/>
        <end position="42"/>
    </location>
</feature>
<dbReference type="InterPro" id="IPR007219">
    <property type="entry name" value="XnlR_reg_dom"/>
</dbReference>
<dbReference type="PANTHER" id="PTHR46910">
    <property type="entry name" value="TRANSCRIPTION FACTOR PDR1"/>
    <property type="match status" value="1"/>
</dbReference>
<dbReference type="EMBL" id="JAACJJ010000004">
    <property type="protein sequence ID" value="KAF5328397.1"/>
    <property type="molecule type" value="Genomic_DNA"/>
</dbReference>
<evidence type="ECO:0000259" key="3">
    <source>
        <dbReference type="SMART" id="SM00906"/>
    </source>
</evidence>
<dbReference type="PANTHER" id="PTHR46910:SF38">
    <property type="entry name" value="ZN(2)-C6 FUNGAL-TYPE DOMAIN-CONTAINING PROTEIN"/>
    <property type="match status" value="1"/>
</dbReference>
<dbReference type="SMART" id="SM00906">
    <property type="entry name" value="Fungal_trans"/>
    <property type="match status" value="1"/>
</dbReference>